<reference evidence="2 3" key="1">
    <citation type="submission" date="2013-11" db="EMBL/GenBank/DDBJ databases">
        <title>Genome sequencing of Stegodyphus mimosarum.</title>
        <authorList>
            <person name="Bechsgaard J."/>
        </authorList>
    </citation>
    <scope>NUCLEOTIDE SEQUENCE [LARGE SCALE GENOMIC DNA]</scope>
</reference>
<dbReference type="OMA" id="CQLRATC"/>
<gene>
    <name evidence="2" type="ORF">X975_15121</name>
</gene>
<dbReference type="AlphaFoldDB" id="A0A087UR22"/>
<proteinExistence type="predicted"/>
<name>A0A087UR22_STEMI</name>
<feature type="non-terminal residue" evidence="2">
    <location>
        <position position="232"/>
    </location>
</feature>
<organism evidence="2 3">
    <name type="scientific">Stegodyphus mimosarum</name>
    <name type="common">African social velvet spider</name>
    <dbReference type="NCBI Taxonomy" id="407821"/>
    <lineage>
        <taxon>Eukaryota</taxon>
        <taxon>Metazoa</taxon>
        <taxon>Ecdysozoa</taxon>
        <taxon>Arthropoda</taxon>
        <taxon>Chelicerata</taxon>
        <taxon>Arachnida</taxon>
        <taxon>Araneae</taxon>
        <taxon>Araneomorphae</taxon>
        <taxon>Entelegynae</taxon>
        <taxon>Eresoidea</taxon>
        <taxon>Eresidae</taxon>
        <taxon>Stegodyphus</taxon>
    </lineage>
</organism>
<dbReference type="OrthoDB" id="6411932at2759"/>
<keyword evidence="3" id="KW-1185">Reference proteome</keyword>
<dbReference type="InterPro" id="IPR006631">
    <property type="entry name" value="DM4_12"/>
</dbReference>
<keyword evidence="1" id="KW-0732">Signal</keyword>
<evidence type="ECO:0000313" key="2">
    <source>
        <dbReference type="EMBL" id="KFM79811.1"/>
    </source>
</evidence>
<protein>
    <submittedName>
        <fullName evidence="2">Uncharacterized protein</fullName>
    </submittedName>
</protein>
<feature type="signal peptide" evidence="1">
    <location>
        <begin position="1"/>
        <end position="24"/>
    </location>
</feature>
<dbReference type="Proteomes" id="UP000054359">
    <property type="component" value="Unassembled WGS sequence"/>
</dbReference>
<feature type="chain" id="PRO_5001830771" evidence="1">
    <location>
        <begin position="25"/>
        <end position="232"/>
    </location>
</feature>
<accession>A0A087UR22</accession>
<sequence length="232" mass="26785">MAFLKLSSLFIATWILCSIVAASSDQIPNEIRNPHELFSESIPKQLKAMHRQSKTLSFVDVIMYGLAGIPVYKAVGFLLPFLKAKRPQVKDDPGRVLNRHHRGKRDLVYAQQLLNLLISVEVALEKYGITEPQCQLRATCEIHRKSANEISSGHFERNFIKLVGEMRREIQNPRVVPLAKYVFEYYEEAAIRGEQQCNCGEMYPRCLYSLDYFMKRTKGKKPQGQSTKWKIY</sequence>
<dbReference type="EMBL" id="KK121144">
    <property type="protein sequence ID" value="KFM79811.1"/>
    <property type="molecule type" value="Genomic_DNA"/>
</dbReference>
<dbReference type="Pfam" id="PF07841">
    <property type="entry name" value="DM4_12"/>
    <property type="match status" value="1"/>
</dbReference>
<evidence type="ECO:0000256" key="1">
    <source>
        <dbReference type="SAM" id="SignalP"/>
    </source>
</evidence>
<evidence type="ECO:0000313" key="3">
    <source>
        <dbReference type="Proteomes" id="UP000054359"/>
    </source>
</evidence>